<organism evidence="2 3">
    <name type="scientific">Aphanomyces euteiches</name>
    <dbReference type="NCBI Taxonomy" id="100861"/>
    <lineage>
        <taxon>Eukaryota</taxon>
        <taxon>Sar</taxon>
        <taxon>Stramenopiles</taxon>
        <taxon>Oomycota</taxon>
        <taxon>Saprolegniomycetes</taxon>
        <taxon>Saprolegniales</taxon>
        <taxon>Verrucalvaceae</taxon>
        <taxon>Aphanomyces</taxon>
    </lineage>
</organism>
<dbReference type="Pfam" id="PF03457">
    <property type="entry name" value="HA"/>
    <property type="match status" value="2"/>
</dbReference>
<dbReference type="PANTHER" id="PTHR37066">
    <property type="entry name" value="HELICASE-ASSOCIATED"/>
    <property type="match status" value="1"/>
</dbReference>
<protein>
    <recommendedName>
        <fullName evidence="1">Helicase-associated domain-containing protein</fullName>
    </recommendedName>
</protein>
<evidence type="ECO:0000259" key="1">
    <source>
        <dbReference type="Pfam" id="PF03457"/>
    </source>
</evidence>
<dbReference type="VEuPathDB" id="FungiDB:AeMF1_002370"/>
<dbReference type="EMBL" id="VJMJ01000081">
    <property type="protein sequence ID" value="KAF0737768.1"/>
    <property type="molecule type" value="Genomic_DNA"/>
</dbReference>
<feature type="domain" description="Helicase-associated" evidence="1">
    <location>
        <begin position="119"/>
        <end position="189"/>
    </location>
</feature>
<feature type="domain" description="Helicase-associated" evidence="1">
    <location>
        <begin position="45"/>
        <end position="113"/>
    </location>
</feature>
<sequence>MPQSIRRDGRLSVEFLLNQTKRSSLCQKTPLVSRDSKAAGQRIKSSWADKLAALETYKQIHGHLLVPRTFQVPFNDSTWPAKTWGMQLGVLVNNLRTRDPPPDQRVQLDALGFVWDIMELHWQVNVLALRTYKEKFGHVRVPQTFRVPTERGWPEETHGIKLGWVATTLRRSRSAMPPWRAMELVQLDFI</sequence>
<proteinExistence type="predicted"/>
<dbReference type="Proteomes" id="UP000481153">
    <property type="component" value="Unassembled WGS sequence"/>
</dbReference>
<name>A0A6G0XC73_9STRA</name>
<evidence type="ECO:0000313" key="2">
    <source>
        <dbReference type="EMBL" id="KAF0737768.1"/>
    </source>
</evidence>
<dbReference type="InterPro" id="IPR005114">
    <property type="entry name" value="Helicase_assoc"/>
</dbReference>
<dbReference type="PANTHER" id="PTHR37066:SF1">
    <property type="entry name" value="LNS2_PITP DOMAIN-CONTAINING PROTEIN"/>
    <property type="match status" value="1"/>
</dbReference>
<dbReference type="AlphaFoldDB" id="A0A6G0XC73"/>
<accession>A0A6G0XC73</accession>
<evidence type="ECO:0000313" key="3">
    <source>
        <dbReference type="Proteomes" id="UP000481153"/>
    </source>
</evidence>
<keyword evidence="3" id="KW-1185">Reference proteome</keyword>
<gene>
    <name evidence="2" type="ORF">Ae201684_006262</name>
</gene>
<reference evidence="2 3" key="1">
    <citation type="submission" date="2019-07" db="EMBL/GenBank/DDBJ databases">
        <title>Genomics analysis of Aphanomyces spp. identifies a new class of oomycete effector associated with host adaptation.</title>
        <authorList>
            <person name="Gaulin E."/>
        </authorList>
    </citation>
    <scope>NUCLEOTIDE SEQUENCE [LARGE SCALE GENOMIC DNA]</scope>
    <source>
        <strain evidence="2 3">ATCC 201684</strain>
    </source>
</reference>
<comment type="caution">
    <text evidence="2">The sequence shown here is derived from an EMBL/GenBank/DDBJ whole genome shotgun (WGS) entry which is preliminary data.</text>
</comment>